<organism evidence="1 2">
    <name type="scientific">Muricoprocola aceti</name>
    <dbReference type="NCBI Taxonomy" id="2981772"/>
    <lineage>
        <taxon>Bacteria</taxon>
        <taxon>Bacillati</taxon>
        <taxon>Bacillota</taxon>
        <taxon>Clostridia</taxon>
        <taxon>Lachnospirales</taxon>
        <taxon>Lachnospiraceae</taxon>
        <taxon>Muricoprocola</taxon>
    </lineage>
</organism>
<protein>
    <submittedName>
        <fullName evidence="1">Transcriptional regulator</fullName>
    </submittedName>
</protein>
<name>A0ABT2SI65_9FIRM</name>
<keyword evidence="2" id="KW-1185">Reference proteome</keyword>
<sequence>MQSRKSQGRQNHFRKLVSEALNGEYPMEKLPSPAYDFAEERQAVYYSKMRYNMESDMSVMVMKHHQQLTELELMKKWKKEA</sequence>
<dbReference type="Proteomes" id="UP001652338">
    <property type="component" value="Unassembled WGS sequence"/>
</dbReference>
<dbReference type="EMBL" id="JAOQKE010000002">
    <property type="protein sequence ID" value="MCU6724184.1"/>
    <property type="molecule type" value="Genomic_DNA"/>
</dbReference>
<evidence type="ECO:0000313" key="1">
    <source>
        <dbReference type="EMBL" id="MCU6724184.1"/>
    </source>
</evidence>
<gene>
    <name evidence="1" type="ORF">OCV47_02230</name>
</gene>
<reference evidence="1 2" key="1">
    <citation type="journal article" date="2021" name="ISME Commun">
        <title>Automated analysis of genomic sequences facilitates high-throughput and comprehensive description of bacteria.</title>
        <authorList>
            <person name="Hitch T.C.A."/>
        </authorList>
    </citation>
    <scope>NUCLEOTIDE SEQUENCE [LARGE SCALE GENOMIC DNA]</scope>
    <source>
        <strain evidence="1 2">Sanger_29</strain>
    </source>
</reference>
<proteinExistence type="predicted"/>
<comment type="caution">
    <text evidence="1">The sequence shown here is derived from an EMBL/GenBank/DDBJ whole genome shotgun (WGS) entry which is preliminary data.</text>
</comment>
<accession>A0ABT2SI65</accession>
<evidence type="ECO:0000313" key="2">
    <source>
        <dbReference type="Proteomes" id="UP001652338"/>
    </source>
</evidence>
<dbReference type="RefSeq" id="WP_117448011.1">
    <property type="nucleotide sequence ID" value="NZ_JAOQKE010000002.1"/>
</dbReference>